<dbReference type="Pfam" id="PF12047">
    <property type="entry name" value="DNMT1-RFD"/>
    <property type="match status" value="1"/>
</dbReference>
<feature type="domain" description="RFTS" evidence="4">
    <location>
        <begin position="50"/>
        <end position="174"/>
    </location>
</feature>
<dbReference type="Proteomes" id="UP000434172">
    <property type="component" value="Unassembled WGS sequence"/>
</dbReference>
<organism evidence="5 6">
    <name type="scientific">Colletotrichum asianum</name>
    <dbReference type="NCBI Taxonomy" id="702518"/>
    <lineage>
        <taxon>Eukaryota</taxon>
        <taxon>Fungi</taxon>
        <taxon>Dikarya</taxon>
        <taxon>Ascomycota</taxon>
        <taxon>Pezizomycotina</taxon>
        <taxon>Sordariomycetes</taxon>
        <taxon>Hypocreomycetidae</taxon>
        <taxon>Glomerellales</taxon>
        <taxon>Glomerellaceae</taxon>
        <taxon>Colletotrichum</taxon>
        <taxon>Colletotrichum gloeosporioides species complex</taxon>
    </lineage>
</organism>
<dbReference type="InterPro" id="IPR022702">
    <property type="entry name" value="Cytosine_MeTrfase1_RFD"/>
</dbReference>
<accession>A0A8H3ZSN2</accession>
<name>A0A8H3ZSN2_9PEZI</name>
<dbReference type="OrthoDB" id="5382953at2759"/>
<feature type="compositionally biased region" description="Basic residues" evidence="3">
    <location>
        <begin position="179"/>
        <end position="192"/>
    </location>
</feature>
<dbReference type="AlphaFoldDB" id="A0A8H3ZSN2"/>
<feature type="region of interest" description="Disordered" evidence="3">
    <location>
        <begin position="287"/>
        <end position="367"/>
    </location>
</feature>
<comment type="subcellular location">
    <subcellularLocation>
        <location evidence="1">Nucleus</location>
    </subcellularLocation>
</comment>
<gene>
    <name evidence="5" type="ORF">GQ607_006585</name>
</gene>
<feature type="region of interest" description="Disordered" evidence="3">
    <location>
        <begin position="171"/>
        <end position="193"/>
    </location>
</feature>
<keyword evidence="2" id="KW-0539">Nucleus</keyword>
<evidence type="ECO:0000256" key="2">
    <source>
        <dbReference type="ARBA" id="ARBA00023242"/>
    </source>
</evidence>
<dbReference type="GO" id="GO:0005634">
    <property type="term" value="C:nucleus"/>
    <property type="evidence" value="ECO:0007669"/>
    <property type="project" value="UniProtKB-SubCell"/>
</dbReference>
<feature type="compositionally biased region" description="Basic residues" evidence="3">
    <location>
        <begin position="332"/>
        <end position="344"/>
    </location>
</feature>
<protein>
    <recommendedName>
        <fullName evidence="4">RFTS domain-containing protein</fullName>
    </recommendedName>
</protein>
<feature type="region of interest" description="Disordered" evidence="3">
    <location>
        <begin position="693"/>
        <end position="721"/>
    </location>
</feature>
<evidence type="ECO:0000313" key="5">
    <source>
        <dbReference type="EMBL" id="KAF0326077.1"/>
    </source>
</evidence>
<feature type="compositionally biased region" description="Polar residues" evidence="3">
    <location>
        <begin position="491"/>
        <end position="502"/>
    </location>
</feature>
<reference evidence="5 6" key="1">
    <citation type="submission" date="2019-12" db="EMBL/GenBank/DDBJ databases">
        <title>A genome sequence resource for the geographically widespread anthracnose pathogen Colletotrichum asianum.</title>
        <authorList>
            <person name="Meng Y."/>
        </authorList>
    </citation>
    <scope>NUCLEOTIDE SEQUENCE [LARGE SCALE GENOMIC DNA]</scope>
    <source>
        <strain evidence="5 6">ICMP 18580</strain>
    </source>
</reference>
<evidence type="ECO:0000256" key="3">
    <source>
        <dbReference type="SAM" id="MobiDB-lite"/>
    </source>
</evidence>
<keyword evidence="6" id="KW-1185">Reference proteome</keyword>
<feature type="compositionally biased region" description="Polar residues" evidence="3">
    <location>
        <begin position="698"/>
        <end position="715"/>
    </location>
</feature>
<comment type="caution">
    <text evidence="5">The sequence shown here is derived from an EMBL/GenBank/DDBJ whole genome shotgun (WGS) entry which is preliminary data.</text>
</comment>
<feature type="region of interest" description="Disordered" evidence="3">
    <location>
        <begin position="488"/>
        <end position="589"/>
    </location>
</feature>
<dbReference type="EMBL" id="WOWK01000032">
    <property type="protein sequence ID" value="KAF0326077.1"/>
    <property type="molecule type" value="Genomic_DNA"/>
</dbReference>
<proteinExistence type="predicted"/>
<feature type="compositionally biased region" description="Polar residues" evidence="3">
    <location>
        <begin position="545"/>
        <end position="559"/>
    </location>
</feature>
<evidence type="ECO:0000256" key="1">
    <source>
        <dbReference type="ARBA" id="ARBA00004123"/>
    </source>
</evidence>
<evidence type="ECO:0000313" key="6">
    <source>
        <dbReference type="Proteomes" id="UP000434172"/>
    </source>
</evidence>
<sequence>MVGRRRRTSDSTTATVDPEDNVYTDELNVLKKFDPRLEADDATSTIQTFILEDATIHDKHGHPAELFTVRTKGPFTIRGRLKIDQEQSSRAKNPAMRTALIESKNIRRYAIGAFDSENSVRYGAWAGGGTGWFEIRPPSAEYKPTHDRMIEGVAIYYTIMTAIEEHADAVEEYETQTKPGKKGSKKKGRKSPPKALTIQSLLLKYAVAMGDGATLDEVEARCDNHAPFLISHFYEDRAAFDWEPTIFFKWLVERHPDIHLEVQKARKMKPQGQPTIEEVPEEMDIVAPADTTDEPPAQKAISKRRQRDTPQDTGLNNDDVEAHNSGASGSRRSIRSRSRAKTKTQSRSPPPVVIAAAPSPSPEPMDVDAALQNMSVSEPSQNQEASERSNVDLILEGLEELRPELEPLSKNSFPKVSSKLYYKYSIKHYLGSAEILKYYARELVERLDQSVWGDSKFWDTLQENAHGPRITLEHVTMENIPGSLIRRKAKTTNTKPETNGAGSSAAFATPPPKRAGRPAGKMSALRLVGSKGSKRRFDSTEDTPDTISRGSKAAKTSHTYDSEENSMEAASSSGDSDNESEADTADSPAALKVVVRAEILPTTDAKGPNGTWVCDEEDCGFVVRNPDQDEGRERIQDHIQEAHYKDENRDARIDLAVTEGVKNHLPIEYGTHSPSSHFRQLCLSDEVSPFWDTGPSGPLTSREASPSESVTVTGSSDDEDILPGTLESISFALSSYISR</sequence>
<evidence type="ECO:0000259" key="4">
    <source>
        <dbReference type="Pfam" id="PF12047"/>
    </source>
</evidence>